<dbReference type="STRING" id="156889.Mmc1_2874"/>
<dbReference type="AlphaFoldDB" id="A0LBM2"/>
<organism evidence="1 2">
    <name type="scientific">Magnetococcus marinus (strain ATCC BAA-1437 / JCM 17883 / MC-1)</name>
    <dbReference type="NCBI Taxonomy" id="156889"/>
    <lineage>
        <taxon>Bacteria</taxon>
        <taxon>Pseudomonadati</taxon>
        <taxon>Pseudomonadota</taxon>
        <taxon>Magnetococcia</taxon>
        <taxon>Magnetococcales</taxon>
        <taxon>Magnetococcaceae</taxon>
        <taxon>Magnetococcus</taxon>
    </lineage>
</organism>
<dbReference type="Proteomes" id="UP000002586">
    <property type="component" value="Chromosome"/>
</dbReference>
<keyword evidence="2" id="KW-1185">Reference proteome</keyword>
<evidence type="ECO:0000313" key="2">
    <source>
        <dbReference type="Proteomes" id="UP000002586"/>
    </source>
</evidence>
<dbReference type="HOGENOM" id="CLU_186032_0_0_5"/>
<proteinExistence type="predicted"/>
<accession>A0LBM2</accession>
<dbReference type="EMBL" id="CP000471">
    <property type="protein sequence ID" value="ABK45365.1"/>
    <property type="molecule type" value="Genomic_DNA"/>
</dbReference>
<dbReference type="KEGG" id="mgm:Mmc1_2874"/>
<name>A0LBM2_MAGMM</name>
<protein>
    <submittedName>
        <fullName evidence="1">Uncharacterized protein</fullName>
    </submittedName>
</protein>
<evidence type="ECO:0000313" key="1">
    <source>
        <dbReference type="EMBL" id="ABK45365.1"/>
    </source>
</evidence>
<reference evidence="1 2" key="2">
    <citation type="journal article" date="2012" name="Int. J. Syst. Evol. Microbiol.">
        <title>Magnetococcus marinus gen. nov., sp. nov., a marine, magnetotactic bacterium that represents a novel lineage (Magnetococcaceae fam. nov.; Magnetococcales ord. nov.) at the base of the Alphaproteobacteria.</title>
        <authorList>
            <person name="Bazylinski D.A."/>
            <person name="Williams T.J."/>
            <person name="Lefevre C.T."/>
            <person name="Berg R.J."/>
            <person name="Zhang C.L."/>
            <person name="Bowser S.S."/>
            <person name="Dean A.J."/>
            <person name="Beveridge T.J."/>
        </authorList>
    </citation>
    <scope>NUCLEOTIDE SEQUENCE [LARGE SCALE GENOMIC DNA]</scope>
    <source>
        <strain evidence="2">ATCC BAA-1437 / JCM 17883 / MC-1</strain>
    </source>
</reference>
<gene>
    <name evidence="1" type="ordered locus">Mmc1_2874</name>
</gene>
<reference evidence="2" key="1">
    <citation type="journal article" date="2009" name="Appl. Environ. Microbiol.">
        <title>Complete genome sequence of the chemolithoautotrophic marine magnetotactic coccus strain MC-1.</title>
        <authorList>
            <person name="Schubbe S."/>
            <person name="Williams T.J."/>
            <person name="Xie G."/>
            <person name="Kiss H.E."/>
            <person name="Brettin T.S."/>
            <person name="Martinez D."/>
            <person name="Ross C.A."/>
            <person name="Schuler D."/>
            <person name="Cox B.L."/>
            <person name="Nealson K.H."/>
            <person name="Bazylinski D.A."/>
        </authorList>
    </citation>
    <scope>NUCLEOTIDE SEQUENCE [LARGE SCALE GENOMIC DNA]</scope>
    <source>
        <strain evidence="2">ATCC BAA-1437 / JCM 17883 / MC-1</strain>
    </source>
</reference>
<sequence length="73" mass="7809">MSHPVHDLRHLIASKRSVSGRVVAVTGGMVRVATARGVVQVMGRDLAVGDRVLVENGITRPVSQSTQQVTHKV</sequence>